<evidence type="ECO:0000313" key="2">
    <source>
        <dbReference type="EMBL" id="MBB3054783.1"/>
    </source>
</evidence>
<dbReference type="OrthoDB" id="9857635at2"/>
<organism evidence="2 3">
    <name type="scientific">Mucilaginibacter gotjawali</name>
    <dbReference type="NCBI Taxonomy" id="1550579"/>
    <lineage>
        <taxon>Bacteria</taxon>
        <taxon>Pseudomonadati</taxon>
        <taxon>Bacteroidota</taxon>
        <taxon>Sphingobacteriia</taxon>
        <taxon>Sphingobacteriales</taxon>
        <taxon>Sphingobacteriaceae</taxon>
        <taxon>Mucilaginibacter</taxon>
    </lineage>
</organism>
<dbReference type="Proteomes" id="UP000539265">
    <property type="component" value="Unassembled WGS sequence"/>
</dbReference>
<feature type="chain" id="PRO_5032837279" description="Pilus formation protein N-terminal domain-containing protein" evidence="1">
    <location>
        <begin position="21"/>
        <end position="153"/>
    </location>
</feature>
<gene>
    <name evidence="2" type="ORF">FHS11_001193</name>
</gene>
<name>A0A839SBY6_9SPHI</name>
<sequence>MKTKHLLLLLLACSGWSACKKNTDNQCPVFPVALQLLSANVRIVDKTTGADLFLSPTSPYKFSDLSVTSSLTGNNISMVVDSAQKDKRFVVILGHETQDFILKLAALPADTVHMEVSVTQGKCYSSSKVSAITLNRKAVCAPCNFNNIVTISK</sequence>
<evidence type="ECO:0000256" key="1">
    <source>
        <dbReference type="SAM" id="SignalP"/>
    </source>
</evidence>
<dbReference type="PROSITE" id="PS51257">
    <property type="entry name" value="PROKAR_LIPOPROTEIN"/>
    <property type="match status" value="1"/>
</dbReference>
<keyword evidence="3" id="KW-1185">Reference proteome</keyword>
<dbReference type="EMBL" id="JACHWX010000002">
    <property type="protein sequence ID" value="MBB3054783.1"/>
    <property type="molecule type" value="Genomic_DNA"/>
</dbReference>
<evidence type="ECO:0000313" key="3">
    <source>
        <dbReference type="Proteomes" id="UP000539265"/>
    </source>
</evidence>
<evidence type="ECO:0008006" key="4">
    <source>
        <dbReference type="Google" id="ProtNLM"/>
    </source>
</evidence>
<dbReference type="RefSeq" id="WP_096356351.1">
    <property type="nucleotide sequence ID" value="NZ_AP017313.1"/>
</dbReference>
<comment type="caution">
    <text evidence="2">The sequence shown here is derived from an EMBL/GenBank/DDBJ whole genome shotgun (WGS) entry which is preliminary data.</text>
</comment>
<protein>
    <recommendedName>
        <fullName evidence="4">Pilus formation protein N-terminal domain-containing protein</fullName>
    </recommendedName>
</protein>
<dbReference type="AlphaFoldDB" id="A0A839SBY6"/>
<proteinExistence type="predicted"/>
<feature type="signal peptide" evidence="1">
    <location>
        <begin position="1"/>
        <end position="20"/>
    </location>
</feature>
<keyword evidence="1" id="KW-0732">Signal</keyword>
<accession>A0A839SBY6</accession>
<reference evidence="2" key="1">
    <citation type="submission" date="2020-08" db="EMBL/GenBank/DDBJ databases">
        <title>Genomic Encyclopedia of Type Strains, Phase III (KMG-III): the genomes of soil and plant-associated and newly described type strains.</title>
        <authorList>
            <person name="Whitman W."/>
        </authorList>
    </citation>
    <scope>NUCLEOTIDE SEQUENCE [LARGE SCALE GENOMIC DNA]</scope>
    <source>
        <strain evidence="2">CECT 8628</strain>
    </source>
</reference>